<evidence type="ECO:0000259" key="1">
    <source>
        <dbReference type="Pfam" id="PF04266"/>
    </source>
</evidence>
<dbReference type="Pfam" id="PF04266">
    <property type="entry name" value="ASCH"/>
    <property type="match status" value="1"/>
</dbReference>
<proteinExistence type="predicted"/>
<dbReference type="CDD" id="cd06554">
    <property type="entry name" value="ASCH_ASC-1_like"/>
    <property type="match status" value="1"/>
</dbReference>
<sequence length="171" mass="19703">MEYKAISLHQPWASLIALEIKKRETRSWSTKYRGKLLICSTKKKYVPNSELINKIFDLTDIGAFDRRRLDFLGVNTTYTEYLPLGKVLCVVDLTNCDQMTANNGDNDDAFINGERPPLLEWLCGNWQAGRYAWELSNTNRLTKPIPIKGHQGLWIPDDSIIKEVKNNLTRD</sequence>
<evidence type="ECO:0000313" key="2">
    <source>
        <dbReference type="EMBL" id="OBQ43605.1"/>
    </source>
</evidence>
<evidence type="ECO:0000313" key="3">
    <source>
        <dbReference type="Proteomes" id="UP000092093"/>
    </source>
</evidence>
<comment type="caution">
    <text evidence="2">The sequence shown here is derived from an EMBL/GenBank/DDBJ whole genome shotgun (WGS) entry which is preliminary data.</text>
</comment>
<organism evidence="2 3">
    <name type="scientific">Aphanizomenon flos-aquae WA102</name>
    <dbReference type="NCBI Taxonomy" id="1710896"/>
    <lineage>
        <taxon>Bacteria</taxon>
        <taxon>Bacillati</taxon>
        <taxon>Cyanobacteriota</taxon>
        <taxon>Cyanophyceae</taxon>
        <taxon>Nostocales</taxon>
        <taxon>Aphanizomenonaceae</taxon>
        <taxon>Aphanizomenon</taxon>
    </lineage>
</organism>
<accession>A0A1B7X2L2</accession>
<reference evidence="2 3" key="1">
    <citation type="submission" date="2015-09" db="EMBL/GenBank/DDBJ databases">
        <title>Aphanizomenon flos-aquae WA102.</title>
        <authorList>
            <person name="Driscoll C."/>
        </authorList>
    </citation>
    <scope>NUCLEOTIDE SEQUENCE [LARGE SCALE GENOMIC DNA]</scope>
    <source>
        <strain evidence="2">WA102</strain>
    </source>
</reference>
<dbReference type="Gene3D" id="2.30.130.30">
    <property type="entry name" value="Hypothetical protein"/>
    <property type="match status" value="1"/>
</dbReference>
<dbReference type="Proteomes" id="UP000092093">
    <property type="component" value="Unassembled WGS sequence"/>
</dbReference>
<dbReference type="InterPro" id="IPR015947">
    <property type="entry name" value="PUA-like_sf"/>
</dbReference>
<feature type="domain" description="ASCH" evidence="1">
    <location>
        <begin position="6"/>
        <end position="134"/>
    </location>
</feature>
<dbReference type="AlphaFoldDB" id="A0A1B7X2L2"/>
<dbReference type="EMBL" id="LJOW01000048">
    <property type="protein sequence ID" value="OBQ43605.1"/>
    <property type="molecule type" value="Genomic_DNA"/>
</dbReference>
<name>A0A1B7X2L2_APHFL</name>
<dbReference type="PATRIC" id="fig|1710896.3.peg.493"/>
<dbReference type="InterPro" id="IPR007374">
    <property type="entry name" value="ASCH_domain"/>
</dbReference>
<protein>
    <recommendedName>
        <fullName evidence="1">ASCH domain-containing protein</fullName>
    </recommendedName>
</protein>
<gene>
    <name evidence="2" type="ORF">AN484_11405</name>
</gene>
<dbReference type="SUPFAM" id="SSF88697">
    <property type="entry name" value="PUA domain-like"/>
    <property type="match status" value="1"/>
</dbReference>